<gene>
    <name evidence="2" type="ORF">OUZ56_019333</name>
</gene>
<name>A0ABQ9ZBA6_9CRUS</name>
<protein>
    <submittedName>
        <fullName evidence="2">Uncharacterized protein</fullName>
    </submittedName>
</protein>
<reference evidence="2 3" key="1">
    <citation type="journal article" date="2023" name="Nucleic Acids Res.">
        <title>The hologenome of Daphnia magna reveals possible DNA methylation and microbiome-mediated evolution of the host genome.</title>
        <authorList>
            <person name="Chaturvedi A."/>
            <person name="Li X."/>
            <person name="Dhandapani V."/>
            <person name="Marshall H."/>
            <person name="Kissane S."/>
            <person name="Cuenca-Cambronero M."/>
            <person name="Asole G."/>
            <person name="Calvet F."/>
            <person name="Ruiz-Romero M."/>
            <person name="Marangio P."/>
            <person name="Guigo R."/>
            <person name="Rago D."/>
            <person name="Mirbahai L."/>
            <person name="Eastwood N."/>
            <person name="Colbourne J.K."/>
            <person name="Zhou J."/>
            <person name="Mallon E."/>
            <person name="Orsini L."/>
        </authorList>
    </citation>
    <scope>NUCLEOTIDE SEQUENCE [LARGE SCALE GENOMIC DNA]</scope>
    <source>
        <strain evidence="2">LRV0_1</strain>
    </source>
</reference>
<proteinExistence type="predicted"/>
<evidence type="ECO:0000256" key="1">
    <source>
        <dbReference type="SAM" id="MobiDB-lite"/>
    </source>
</evidence>
<feature type="region of interest" description="Disordered" evidence="1">
    <location>
        <begin position="147"/>
        <end position="172"/>
    </location>
</feature>
<keyword evidence="3" id="KW-1185">Reference proteome</keyword>
<comment type="caution">
    <text evidence="2">The sequence shown here is derived from an EMBL/GenBank/DDBJ whole genome shotgun (WGS) entry which is preliminary data.</text>
</comment>
<dbReference type="Proteomes" id="UP001234178">
    <property type="component" value="Unassembled WGS sequence"/>
</dbReference>
<sequence>MDIESCILCWAPMSRETAPQTDQRRKSSQQRFPVESFSSHIQTGVEELHIIVACAFLKKEKRNNPCNFRISISCLRQSLVCTSVHQDSAPFAFSFNGLIILPHLHNMAGRPRWQGKRVAGHSIETSRSCIPTIAVKDVFIFSWRRSKETPDDSQPEKMPTYAISNKQTNDTHKERQHTFIEFLS</sequence>
<evidence type="ECO:0000313" key="2">
    <source>
        <dbReference type="EMBL" id="KAK4010181.1"/>
    </source>
</evidence>
<dbReference type="EMBL" id="JAOYFB010000003">
    <property type="protein sequence ID" value="KAK4010181.1"/>
    <property type="molecule type" value="Genomic_DNA"/>
</dbReference>
<evidence type="ECO:0000313" key="3">
    <source>
        <dbReference type="Proteomes" id="UP001234178"/>
    </source>
</evidence>
<accession>A0ABQ9ZBA6</accession>
<organism evidence="2 3">
    <name type="scientific">Daphnia magna</name>
    <dbReference type="NCBI Taxonomy" id="35525"/>
    <lineage>
        <taxon>Eukaryota</taxon>
        <taxon>Metazoa</taxon>
        <taxon>Ecdysozoa</taxon>
        <taxon>Arthropoda</taxon>
        <taxon>Crustacea</taxon>
        <taxon>Branchiopoda</taxon>
        <taxon>Diplostraca</taxon>
        <taxon>Cladocera</taxon>
        <taxon>Anomopoda</taxon>
        <taxon>Daphniidae</taxon>
        <taxon>Daphnia</taxon>
    </lineage>
</organism>